<dbReference type="AlphaFoldDB" id="A0A1E3WDB4"/>
<feature type="signal peptide" evidence="1">
    <location>
        <begin position="1"/>
        <end position="23"/>
    </location>
</feature>
<evidence type="ECO:0000256" key="1">
    <source>
        <dbReference type="SAM" id="SignalP"/>
    </source>
</evidence>
<feature type="chain" id="PRO_5009139222" evidence="1">
    <location>
        <begin position="24"/>
        <end position="92"/>
    </location>
</feature>
<reference evidence="2 3" key="1">
    <citation type="journal article" date="2016" name="Environ. Microbiol.">
        <title>New Methyloceanibacter diversity from North Sea sediments includes methanotroph containing solely the soluble methane monooxygenase.</title>
        <authorList>
            <person name="Vekeman B."/>
            <person name="Kerckhof F.M."/>
            <person name="Cremers G."/>
            <person name="de Vos P."/>
            <person name="Vandamme P."/>
            <person name="Boon N."/>
            <person name="Op den Camp H.J."/>
            <person name="Heylen K."/>
        </authorList>
    </citation>
    <scope>NUCLEOTIDE SEQUENCE [LARGE SCALE GENOMIC DNA]</scope>
    <source>
        <strain evidence="2 3">R-67177</strain>
    </source>
</reference>
<comment type="caution">
    <text evidence="2">The sequence shown here is derived from an EMBL/GenBank/DDBJ whole genome shotgun (WGS) entry which is preliminary data.</text>
</comment>
<dbReference type="RefSeq" id="WP_069623031.1">
    <property type="nucleotide sequence ID" value="NZ_LPWD01000051.1"/>
</dbReference>
<evidence type="ECO:0000313" key="2">
    <source>
        <dbReference type="EMBL" id="ODS03776.1"/>
    </source>
</evidence>
<keyword evidence="1" id="KW-0732">Signal</keyword>
<accession>A0A1E3WDB4</accession>
<evidence type="ECO:0000313" key="3">
    <source>
        <dbReference type="Proteomes" id="UP000095042"/>
    </source>
</evidence>
<dbReference type="Proteomes" id="UP000095042">
    <property type="component" value="Unassembled WGS sequence"/>
</dbReference>
<gene>
    <name evidence="2" type="ORF">AUC71_07805</name>
</gene>
<proteinExistence type="predicted"/>
<dbReference type="EMBL" id="LPWD01000051">
    <property type="protein sequence ID" value="ODS03776.1"/>
    <property type="molecule type" value="Genomic_DNA"/>
</dbReference>
<keyword evidence="3" id="KW-1185">Reference proteome</keyword>
<name>A0A1E3WDB4_9HYPH</name>
<protein>
    <submittedName>
        <fullName evidence="2">Uncharacterized protein</fullName>
    </submittedName>
</protein>
<sequence>MRIVLAFSLICGVAFVAPTIVTAAPLAVSEHAAMTKTVAGGQSKVETVGWRARGRRGARRAVRGCGWQCTPYWRPYQYYNWQYYYPYGGPLF</sequence>
<organism evidence="2 3">
    <name type="scientific">Methyloceanibacter marginalis</name>
    <dbReference type="NCBI Taxonomy" id="1774971"/>
    <lineage>
        <taxon>Bacteria</taxon>
        <taxon>Pseudomonadati</taxon>
        <taxon>Pseudomonadota</taxon>
        <taxon>Alphaproteobacteria</taxon>
        <taxon>Hyphomicrobiales</taxon>
        <taxon>Hyphomicrobiaceae</taxon>
        <taxon>Methyloceanibacter</taxon>
    </lineage>
</organism>